<dbReference type="Gene3D" id="3.40.50.720">
    <property type="entry name" value="NAD(P)-binding Rossmann-like Domain"/>
    <property type="match status" value="1"/>
</dbReference>
<organism evidence="2 3">
    <name type="scientific">Christiangramia lutea</name>
    <dbReference type="NCBI Taxonomy" id="1607951"/>
    <lineage>
        <taxon>Bacteria</taxon>
        <taxon>Pseudomonadati</taxon>
        <taxon>Bacteroidota</taxon>
        <taxon>Flavobacteriia</taxon>
        <taxon>Flavobacteriales</taxon>
        <taxon>Flavobacteriaceae</taxon>
        <taxon>Christiangramia</taxon>
    </lineage>
</organism>
<comment type="caution">
    <text evidence="2">The sequence shown here is derived from an EMBL/GenBank/DDBJ whole genome shotgun (WGS) entry which is preliminary data.</text>
</comment>
<dbReference type="Proteomes" id="UP001139226">
    <property type="component" value="Unassembled WGS sequence"/>
</dbReference>
<dbReference type="PANTHER" id="PTHR48079">
    <property type="entry name" value="PROTEIN YEEZ"/>
    <property type="match status" value="1"/>
</dbReference>
<accession>A0A9X2ABZ7</accession>
<feature type="domain" description="NAD-dependent epimerase/dehydratase" evidence="1">
    <location>
        <begin position="11"/>
        <end position="234"/>
    </location>
</feature>
<dbReference type="Pfam" id="PF01370">
    <property type="entry name" value="Epimerase"/>
    <property type="match status" value="1"/>
</dbReference>
<dbReference type="AlphaFoldDB" id="A0A9X2ABZ7"/>
<gene>
    <name evidence="2" type="ORF">ML462_11885</name>
</gene>
<dbReference type="PANTHER" id="PTHR48079:SF6">
    <property type="entry name" value="NAD(P)-BINDING DOMAIN-CONTAINING PROTEIN-RELATED"/>
    <property type="match status" value="1"/>
</dbReference>
<name>A0A9X2ABZ7_9FLAO</name>
<dbReference type="GO" id="GO:0004029">
    <property type="term" value="F:aldehyde dehydrogenase (NAD+) activity"/>
    <property type="evidence" value="ECO:0007669"/>
    <property type="project" value="TreeGrafter"/>
</dbReference>
<evidence type="ECO:0000259" key="1">
    <source>
        <dbReference type="Pfam" id="PF01370"/>
    </source>
</evidence>
<proteinExistence type="predicted"/>
<dbReference type="EMBL" id="JAKVTV010000003">
    <property type="protein sequence ID" value="MCH4823872.1"/>
    <property type="molecule type" value="Genomic_DNA"/>
</dbReference>
<dbReference type="GO" id="GO:0005737">
    <property type="term" value="C:cytoplasm"/>
    <property type="evidence" value="ECO:0007669"/>
    <property type="project" value="TreeGrafter"/>
</dbReference>
<reference evidence="2" key="1">
    <citation type="submission" date="2022-03" db="EMBL/GenBank/DDBJ databases">
        <title>Gramella crocea sp. nov., isolated from activated sludge of a seafood processing plant.</title>
        <authorList>
            <person name="Zhang X."/>
        </authorList>
    </citation>
    <scope>NUCLEOTIDE SEQUENCE</scope>
    <source>
        <strain evidence="2">YJ019</strain>
    </source>
</reference>
<dbReference type="InterPro" id="IPR036291">
    <property type="entry name" value="NAD(P)-bd_dom_sf"/>
</dbReference>
<keyword evidence="3" id="KW-1185">Reference proteome</keyword>
<dbReference type="InterPro" id="IPR051783">
    <property type="entry name" value="NAD(P)-dependent_oxidoreduct"/>
</dbReference>
<sequence length="325" mass="35376">MNSGELSEKKVLVTGATGFIGYRLAETLAKDENAMVTGAGRKLEKASKLKDHGIDLVALDLTDQIELDKALSNIDYVFHCAGAIGGDDKTAELINETATRKLVEAAGRTGVQRIVHVSTVGVYDMSGTDIIEENTPLALDHSSNYPRTKAKGEKLAFEAGKKNNIEVVAIRPSMVYGPGNGVWTRMMYKNVCEGKPVFLGDGSYNFNPVYLDDVVDAMIKAAISTGVDGEAFNISSEVTTWKKFMNYYGEACGKKPKGIPLFVAKLMSAANNLPGVKTPIDKGFIEMATSNKFFPIEKANKMLKWKPTVGLEEGMERTISWLKQS</sequence>
<dbReference type="SUPFAM" id="SSF51735">
    <property type="entry name" value="NAD(P)-binding Rossmann-fold domains"/>
    <property type="match status" value="1"/>
</dbReference>
<dbReference type="RefSeq" id="WP_240714039.1">
    <property type="nucleotide sequence ID" value="NZ_JAKVTV010000003.1"/>
</dbReference>
<dbReference type="InterPro" id="IPR001509">
    <property type="entry name" value="Epimerase_deHydtase"/>
</dbReference>
<evidence type="ECO:0000313" key="2">
    <source>
        <dbReference type="EMBL" id="MCH4823872.1"/>
    </source>
</evidence>
<evidence type="ECO:0000313" key="3">
    <source>
        <dbReference type="Proteomes" id="UP001139226"/>
    </source>
</evidence>
<protein>
    <submittedName>
        <fullName evidence="2">SDR family NAD(P)-dependent oxidoreductase</fullName>
    </submittedName>
</protein>